<evidence type="ECO:0000313" key="8">
    <source>
        <dbReference type="RefSeq" id="XP_060034211.1"/>
    </source>
</evidence>
<organism evidence="7 8">
    <name type="scientific">Erinaceus europaeus</name>
    <name type="common">Western European hedgehog</name>
    <dbReference type="NCBI Taxonomy" id="9365"/>
    <lineage>
        <taxon>Eukaryota</taxon>
        <taxon>Metazoa</taxon>
        <taxon>Chordata</taxon>
        <taxon>Craniata</taxon>
        <taxon>Vertebrata</taxon>
        <taxon>Euteleostomi</taxon>
        <taxon>Mammalia</taxon>
        <taxon>Eutheria</taxon>
        <taxon>Laurasiatheria</taxon>
        <taxon>Eulipotyphla</taxon>
        <taxon>Erinaceidae</taxon>
        <taxon>Erinaceinae</taxon>
        <taxon>Erinaceus</taxon>
    </lineage>
</organism>
<dbReference type="PANTHER" id="PTHR20899">
    <property type="entry name" value="PIERCE HOMOLOG"/>
    <property type="match status" value="1"/>
</dbReference>
<keyword evidence="4" id="KW-0966">Cell projection</keyword>
<comment type="subunit">
    <text evidence="5">Microtubule inner protein component of sperm flagellar doublet microtubules. Interacts with CFAP53, ODAD1 and ODAD3; the interactions link the outer dynein arms docking complex (ODA-DC) to the internal microtubule inner proteins (MIP) in cilium axoneme.</text>
</comment>
<dbReference type="GeneID" id="132534293"/>
<evidence type="ECO:0000256" key="3">
    <source>
        <dbReference type="ARBA" id="ARBA00023212"/>
    </source>
</evidence>
<evidence type="ECO:0000256" key="4">
    <source>
        <dbReference type="ARBA" id="ARBA00023273"/>
    </source>
</evidence>
<sequence>MPGPVVQPARPGGAAAATGLQLPGGGGAAAAKRPEVGPGGPEHHNIRACAAGCCGNGLLCAAAGRAGFSFGAAAAACRPSRRQRSLGEPRREQLRLLGKLMRGLEGDRAKKSSSAASPGQQSAAQPAPCVNPGNPVFSCMLDPKALSTATSLSKPKMIMYKTQSSYYGECSSLPQFFPCVFTPKEQVFSSHLKATGFYQNNTLNTSSDKTRTLDFPNFQHTL</sequence>
<name>A0ABM3WCC5_ERIEU</name>
<keyword evidence="7" id="KW-1185">Reference proteome</keyword>
<feature type="region of interest" description="Disordered" evidence="6">
    <location>
        <begin position="107"/>
        <end position="127"/>
    </location>
</feature>
<evidence type="ECO:0000256" key="2">
    <source>
        <dbReference type="ARBA" id="ARBA00022490"/>
    </source>
</evidence>
<dbReference type="PANTHER" id="PTHR20899:SF4">
    <property type="entry name" value="PIERCER OF MICROTUBULE WALL 2 PROTEIN"/>
    <property type="match status" value="1"/>
</dbReference>
<feature type="compositionally biased region" description="Low complexity" evidence="6">
    <location>
        <begin position="112"/>
        <end position="127"/>
    </location>
</feature>
<accession>A0ABM3WCC5</accession>
<evidence type="ECO:0000256" key="5">
    <source>
        <dbReference type="ARBA" id="ARBA00046397"/>
    </source>
</evidence>
<feature type="region of interest" description="Disordered" evidence="6">
    <location>
        <begin position="1"/>
        <end position="41"/>
    </location>
</feature>
<proteinExistence type="predicted"/>
<evidence type="ECO:0000256" key="6">
    <source>
        <dbReference type="SAM" id="MobiDB-lite"/>
    </source>
</evidence>
<comment type="subcellular location">
    <subcellularLocation>
        <location evidence="1">Cytoplasm</location>
        <location evidence="1">Cytoskeleton</location>
        <location evidence="1">Cilium axoneme</location>
    </subcellularLocation>
</comment>
<feature type="compositionally biased region" description="Low complexity" evidence="6">
    <location>
        <begin position="1"/>
        <end position="21"/>
    </location>
</feature>
<evidence type="ECO:0000313" key="7">
    <source>
        <dbReference type="Proteomes" id="UP001652624"/>
    </source>
</evidence>
<dbReference type="Pfam" id="PF14892">
    <property type="entry name" value="PIRC1_2"/>
    <property type="match status" value="1"/>
</dbReference>
<gene>
    <name evidence="8" type="primary">PIERCE2</name>
</gene>
<protein>
    <submittedName>
        <fullName evidence="8">Piercer of microtubule wall 2 protein</fullName>
    </submittedName>
</protein>
<reference evidence="8" key="1">
    <citation type="submission" date="2025-08" db="UniProtKB">
        <authorList>
            <consortium name="RefSeq"/>
        </authorList>
    </citation>
    <scope>IDENTIFICATION</scope>
</reference>
<keyword evidence="2" id="KW-0963">Cytoplasm</keyword>
<evidence type="ECO:0000256" key="1">
    <source>
        <dbReference type="ARBA" id="ARBA00004430"/>
    </source>
</evidence>
<dbReference type="InterPro" id="IPR026507">
    <property type="entry name" value="PIRC1/2"/>
</dbReference>
<keyword evidence="3" id="KW-0206">Cytoskeleton</keyword>
<dbReference type="RefSeq" id="XP_060034211.1">
    <property type="nucleotide sequence ID" value="XM_060178228.1"/>
</dbReference>
<dbReference type="Proteomes" id="UP001652624">
    <property type="component" value="Chromosome 18"/>
</dbReference>